<feature type="signal peptide" evidence="8">
    <location>
        <begin position="1"/>
        <end position="22"/>
    </location>
</feature>
<evidence type="ECO:0000256" key="6">
    <source>
        <dbReference type="ARBA" id="ARBA00023136"/>
    </source>
</evidence>
<evidence type="ECO:0000256" key="3">
    <source>
        <dbReference type="ARBA" id="ARBA00022448"/>
    </source>
</evidence>
<dbReference type="InterPro" id="IPR000015">
    <property type="entry name" value="Fimb_usher"/>
</dbReference>
<evidence type="ECO:0000256" key="2">
    <source>
        <dbReference type="ARBA" id="ARBA00008064"/>
    </source>
</evidence>
<feature type="domain" description="PapC N-terminal" evidence="9">
    <location>
        <begin position="26"/>
        <end position="103"/>
    </location>
</feature>
<dbReference type="GO" id="GO:0009279">
    <property type="term" value="C:cell outer membrane"/>
    <property type="evidence" value="ECO:0007669"/>
    <property type="project" value="UniProtKB-SubCell"/>
</dbReference>
<protein>
    <submittedName>
        <fullName evidence="10">Fimbrial biogenesis outer membrane usher protein</fullName>
    </submittedName>
</protein>
<keyword evidence="6" id="KW-0472">Membrane</keyword>
<name>A0A750N393_SALER</name>
<organism evidence="10">
    <name type="scientific">Salmonella enterica</name>
    <name type="common">Salmonella choleraesuis</name>
    <dbReference type="NCBI Taxonomy" id="28901"/>
    <lineage>
        <taxon>Bacteria</taxon>
        <taxon>Pseudomonadati</taxon>
        <taxon>Pseudomonadota</taxon>
        <taxon>Gammaproteobacteria</taxon>
        <taxon>Enterobacterales</taxon>
        <taxon>Enterobacteriaceae</taxon>
        <taxon>Salmonella</taxon>
    </lineage>
</organism>
<accession>A0A750N393</accession>
<feature type="chain" id="PRO_5027694020" evidence="8">
    <location>
        <begin position="23"/>
        <end position="106"/>
    </location>
</feature>
<dbReference type="SUPFAM" id="SSF141729">
    <property type="entry name" value="FimD N-terminal domain-like"/>
    <property type="match status" value="1"/>
</dbReference>
<evidence type="ECO:0000256" key="5">
    <source>
        <dbReference type="ARBA" id="ARBA00022729"/>
    </source>
</evidence>
<keyword evidence="7" id="KW-0998">Cell outer membrane</keyword>
<reference evidence="10" key="1">
    <citation type="journal article" date="2018" name="Genome Biol.">
        <title>SKESA: strategic k-mer extension for scrupulous assemblies.</title>
        <authorList>
            <person name="Souvorov A."/>
            <person name="Agarwala R."/>
            <person name="Lipman D.J."/>
        </authorList>
    </citation>
    <scope>NUCLEOTIDE SEQUENCE</scope>
    <source>
        <strain evidence="10">MA.NL_D14</strain>
    </source>
</reference>
<dbReference type="PANTHER" id="PTHR30451:SF3">
    <property type="entry name" value="OUTER MEMBRANE USHER PROTEIN HTRE-RELATED"/>
    <property type="match status" value="1"/>
</dbReference>
<evidence type="ECO:0000256" key="8">
    <source>
        <dbReference type="SAM" id="SignalP"/>
    </source>
</evidence>
<dbReference type="EMBL" id="DAAVPV010000016">
    <property type="protein sequence ID" value="HAF6293654.1"/>
    <property type="molecule type" value="Genomic_DNA"/>
</dbReference>
<comment type="similarity">
    <text evidence="2">Belongs to the fimbrial export usher family.</text>
</comment>
<reference evidence="10" key="2">
    <citation type="submission" date="2020-02" db="EMBL/GenBank/DDBJ databases">
        <authorList>
            <consortium name="NCBI Pathogen Detection Project"/>
        </authorList>
    </citation>
    <scope>NUCLEOTIDE SEQUENCE</scope>
    <source>
        <strain evidence="10">MA.NL_D14</strain>
    </source>
</reference>
<keyword evidence="5 8" id="KW-0732">Signal</keyword>
<sequence>MLRMTPIASAVLLLLLGIDAHAAEETFDTNFMMGGMKGERVSDFRLDDNQPLPGQYDIDIYVNKQWRGKYDITIKDNPDDTCLSRDALTRLGINIQALDKQNECPT</sequence>
<evidence type="ECO:0000256" key="4">
    <source>
        <dbReference type="ARBA" id="ARBA00022692"/>
    </source>
</evidence>
<evidence type="ECO:0000313" key="10">
    <source>
        <dbReference type="EMBL" id="HAF6293654.1"/>
    </source>
</evidence>
<evidence type="ECO:0000256" key="7">
    <source>
        <dbReference type="ARBA" id="ARBA00023237"/>
    </source>
</evidence>
<evidence type="ECO:0000256" key="1">
    <source>
        <dbReference type="ARBA" id="ARBA00004571"/>
    </source>
</evidence>
<evidence type="ECO:0000259" key="9">
    <source>
        <dbReference type="Pfam" id="PF13954"/>
    </source>
</evidence>
<comment type="subcellular location">
    <subcellularLocation>
        <location evidence="1">Cell outer membrane</location>
        <topology evidence="1">Multi-pass membrane protein</topology>
    </subcellularLocation>
</comment>
<comment type="caution">
    <text evidence="10">The sequence shown here is derived from an EMBL/GenBank/DDBJ whole genome shotgun (WGS) entry which is preliminary data.</text>
</comment>
<dbReference type="InterPro" id="IPR025885">
    <property type="entry name" value="PapC_N"/>
</dbReference>
<keyword evidence="3" id="KW-0813">Transport</keyword>
<dbReference type="AlphaFoldDB" id="A0A750N393"/>
<dbReference type="GO" id="GO:0015473">
    <property type="term" value="F:fimbrial usher porin activity"/>
    <property type="evidence" value="ECO:0007669"/>
    <property type="project" value="InterPro"/>
</dbReference>
<dbReference type="Gene3D" id="3.10.20.410">
    <property type="match status" value="1"/>
</dbReference>
<keyword evidence="4" id="KW-0812">Transmembrane</keyword>
<gene>
    <name evidence="10" type="ORF">G8M23_004389</name>
</gene>
<dbReference type="InterPro" id="IPR037224">
    <property type="entry name" value="PapC_N_sf"/>
</dbReference>
<dbReference type="PANTHER" id="PTHR30451">
    <property type="entry name" value="OUTER MEMBRANE USHER PROTEIN"/>
    <property type="match status" value="1"/>
</dbReference>
<dbReference type="Pfam" id="PF13954">
    <property type="entry name" value="PapC_N"/>
    <property type="match status" value="1"/>
</dbReference>
<dbReference type="GO" id="GO:0009297">
    <property type="term" value="P:pilus assembly"/>
    <property type="evidence" value="ECO:0007669"/>
    <property type="project" value="InterPro"/>
</dbReference>
<feature type="non-terminal residue" evidence="10">
    <location>
        <position position="106"/>
    </location>
</feature>
<proteinExistence type="inferred from homology"/>